<dbReference type="PANTHER" id="PTHR44591:SF3">
    <property type="entry name" value="RESPONSE REGULATORY DOMAIN-CONTAINING PROTEIN"/>
    <property type="match status" value="1"/>
</dbReference>
<evidence type="ECO:0000259" key="3">
    <source>
        <dbReference type="PROSITE" id="PS50110"/>
    </source>
</evidence>
<dbReference type="PROSITE" id="PS50110">
    <property type="entry name" value="RESPONSE_REGULATORY"/>
    <property type="match status" value="1"/>
</dbReference>
<dbReference type="PATRIC" id="fig|1227482.3.peg.605"/>
<dbReference type="Pfam" id="PF08663">
    <property type="entry name" value="HalX"/>
    <property type="match status" value="1"/>
</dbReference>
<dbReference type="EMBL" id="AOJG01000008">
    <property type="protein sequence ID" value="EMA63319.1"/>
    <property type="molecule type" value="Genomic_DNA"/>
</dbReference>
<evidence type="ECO:0000313" key="6">
    <source>
        <dbReference type="Proteomes" id="UP000011650"/>
    </source>
</evidence>
<evidence type="ECO:0000259" key="4">
    <source>
        <dbReference type="PROSITE" id="PS50222"/>
    </source>
</evidence>
<proteinExistence type="predicted"/>
<protein>
    <submittedName>
        <fullName evidence="5">Response regulator receiver protein</fullName>
    </submittedName>
</protein>
<dbReference type="Proteomes" id="UP000011650">
    <property type="component" value="Unassembled WGS sequence"/>
</dbReference>
<gene>
    <name evidence="5" type="ORF">C469_03010</name>
</gene>
<dbReference type="InterPro" id="IPR050595">
    <property type="entry name" value="Bact_response_regulator"/>
</dbReference>
<dbReference type="SUPFAM" id="SSF52172">
    <property type="entry name" value="CheY-like"/>
    <property type="match status" value="1"/>
</dbReference>
<dbReference type="InterPro" id="IPR001789">
    <property type="entry name" value="Sig_transdc_resp-reg_receiver"/>
</dbReference>
<keyword evidence="6" id="KW-1185">Reference proteome</keyword>
<dbReference type="PROSITE" id="PS50222">
    <property type="entry name" value="EF_HAND_2"/>
    <property type="match status" value="1"/>
</dbReference>
<comment type="caution">
    <text evidence="5">The sequence shown here is derived from an EMBL/GenBank/DDBJ whole genome shotgun (WGS) entry which is preliminary data.</text>
</comment>
<dbReference type="PANTHER" id="PTHR44591">
    <property type="entry name" value="STRESS RESPONSE REGULATOR PROTEIN 1"/>
    <property type="match status" value="1"/>
</dbReference>
<name>M0P197_9EURY</name>
<keyword evidence="1 2" id="KW-0597">Phosphoprotein</keyword>
<feature type="domain" description="EF-hand" evidence="4">
    <location>
        <begin position="179"/>
        <end position="201"/>
    </location>
</feature>
<dbReference type="InterPro" id="IPR002048">
    <property type="entry name" value="EF_hand_dom"/>
</dbReference>
<evidence type="ECO:0000256" key="2">
    <source>
        <dbReference type="PROSITE-ProRule" id="PRU00169"/>
    </source>
</evidence>
<dbReference type="InterPro" id="IPR013971">
    <property type="entry name" value="HalX_domain"/>
</dbReference>
<dbReference type="Pfam" id="PF00072">
    <property type="entry name" value="Response_reg"/>
    <property type="match status" value="1"/>
</dbReference>
<dbReference type="GO" id="GO:0000160">
    <property type="term" value="P:phosphorelay signal transduction system"/>
    <property type="evidence" value="ECO:0007669"/>
    <property type="project" value="InterPro"/>
</dbReference>
<reference evidence="5 6" key="1">
    <citation type="journal article" date="2014" name="PLoS Genet.">
        <title>Phylogenetically driven sequencing of extremely halophilic archaea reveals strategies for static and dynamic osmo-response.</title>
        <authorList>
            <person name="Becker E.A."/>
            <person name="Seitzer P.M."/>
            <person name="Tritt A."/>
            <person name="Larsen D."/>
            <person name="Krusor M."/>
            <person name="Yao A.I."/>
            <person name="Wu D."/>
            <person name="Madern D."/>
            <person name="Eisen J.A."/>
            <person name="Darling A.E."/>
            <person name="Facciotti M.T."/>
        </authorList>
    </citation>
    <scope>NUCLEOTIDE SEQUENCE [LARGE SCALE GENOMIC DNA]</scope>
    <source>
        <strain evidence="5 6">DSM 21995</strain>
    </source>
</reference>
<dbReference type="RefSeq" id="WP_008003757.1">
    <property type="nucleotide sequence ID" value="NZ_AOJG01000008.1"/>
</dbReference>
<dbReference type="SMART" id="SM00448">
    <property type="entry name" value="REC"/>
    <property type="match status" value="1"/>
</dbReference>
<evidence type="ECO:0000256" key="1">
    <source>
        <dbReference type="ARBA" id="ARBA00022553"/>
    </source>
</evidence>
<evidence type="ECO:0000313" key="5">
    <source>
        <dbReference type="EMBL" id="EMA63319.1"/>
    </source>
</evidence>
<dbReference type="AlphaFoldDB" id="M0P197"/>
<dbReference type="GO" id="GO:0005509">
    <property type="term" value="F:calcium ion binding"/>
    <property type="evidence" value="ECO:0007669"/>
    <property type="project" value="InterPro"/>
</dbReference>
<dbReference type="STRING" id="1227482.C469_03010"/>
<feature type="modified residue" description="4-aspartylphosphate" evidence="2">
    <location>
        <position position="57"/>
    </location>
</feature>
<accession>M0P197</accession>
<dbReference type="OrthoDB" id="86314at2157"/>
<dbReference type="Gene3D" id="3.40.50.2300">
    <property type="match status" value="1"/>
</dbReference>
<feature type="domain" description="Response regulatory" evidence="3">
    <location>
        <begin position="7"/>
        <end position="119"/>
    </location>
</feature>
<sequence length="201" mass="22737">MSEQPPLVLVVEDEPDLADLYAAWLGDEYRVRTAYGGQEALDELDEADDEVDAILLDRRMPGLSGDEVLAAVRERGVDCRVAMVTAVEPDFDILKMGFDDYLVKPVTSDTLRETVEGLLRRGEYDTEMQELFSLTSKKAMLETEKSATELADNEEYQRLTDRIDELRSDADRSLEAVTEDDDDFEKLFQEFDTDADDDADS</sequence>
<organism evidence="5 6">
    <name type="scientific">Halorubrum lipolyticum DSM 21995</name>
    <dbReference type="NCBI Taxonomy" id="1227482"/>
    <lineage>
        <taxon>Archaea</taxon>
        <taxon>Methanobacteriati</taxon>
        <taxon>Methanobacteriota</taxon>
        <taxon>Stenosarchaea group</taxon>
        <taxon>Halobacteria</taxon>
        <taxon>Halobacteriales</taxon>
        <taxon>Haloferacaceae</taxon>
        <taxon>Halorubrum</taxon>
    </lineage>
</organism>
<dbReference type="InterPro" id="IPR011006">
    <property type="entry name" value="CheY-like_superfamily"/>
</dbReference>